<reference evidence="2" key="1">
    <citation type="submission" date="2015-07" db="EMBL/GenBank/DDBJ databases">
        <title>Fjat-10036 dsm4.</title>
        <authorList>
            <person name="Liu B."/>
            <person name="Wang J."/>
            <person name="Zhu Y."/>
            <person name="Liu G."/>
            <person name="Chen Q."/>
            <person name="Chen Z."/>
            <person name="Lan J."/>
            <person name="Che J."/>
            <person name="Ge C."/>
            <person name="Shi H."/>
            <person name="Pan Z."/>
            <person name="Liu X."/>
        </authorList>
    </citation>
    <scope>NUCLEOTIDE SEQUENCE [LARGE SCALE GENOMIC DNA]</scope>
    <source>
        <strain evidence="2">DSM 4</strain>
    </source>
</reference>
<name>A0A0M0GKH4_SPOGL</name>
<dbReference type="Proteomes" id="UP000037109">
    <property type="component" value="Unassembled WGS sequence"/>
</dbReference>
<dbReference type="AlphaFoldDB" id="A0A0M0GKH4"/>
<evidence type="ECO:0000313" key="2">
    <source>
        <dbReference type="Proteomes" id="UP000037109"/>
    </source>
</evidence>
<gene>
    <name evidence="1" type="ORF">AF332_26000</name>
</gene>
<keyword evidence="2" id="KW-1185">Reference proteome</keyword>
<proteinExistence type="predicted"/>
<protein>
    <submittedName>
        <fullName evidence="1">Uncharacterized protein</fullName>
    </submittedName>
</protein>
<evidence type="ECO:0000313" key="1">
    <source>
        <dbReference type="EMBL" id="KON89936.1"/>
    </source>
</evidence>
<dbReference type="OrthoDB" id="5450709at2"/>
<accession>A0A0M0GKH4</accession>
<organism evidence="1 2">
    <name type="scientific">Sporosarcina globispora</name>
    <name type="common">Bacillus globisporus</name>
    <dbReference type="NCBI Taxonomy" id="1459"/>
    <lineage>
        <taxon>Bacteria</taxon>
        <taxon>Bacillati</taxon>
        <taxon>Bacillota</taxon>
        <taxon>Bacilli</taxon>
        <taxon>Bacillales</taxon>
        <taxon>Caryophanaceae</taxon>
        <taxon>Sporosarcina</taxon>
    </lineage>
</organism>
<dbReference type="RefSeq" id="WP_053437301.1">
    <property type="nucleotide sequence ID" value="NZ_LGUF01000007.1"/>
</dbReference>
<comment type="caution">
    <text evidence="1">The sequence shown here is derived from an EMBL/GenBank/DDBJ whole genome shotgun (WGS) entry which is preliminary data.</text>
</comment>
<dbReference type="EMBL" id="LGUF01000007">
    <property type="protein sequence ID" value="KON89936.1"/>
    <property type="molecule type" value="Genomic_DNA"/>
</dbReference>
<sequence length="64" mass="7788">MSTHEIILEDLIFRLRKIEYIKEEMQWQLKHQFTNQHILLAVVNGTGDLTIDNDRFRFPNQIYL</sequence>